<protein>
    <submittedName>
        <fullName evidence="2">Uncharacterized protein</fullName>
    </submittedName>
</protein>
<comment type="caution">
    <text evidence="2">The sequence shown here is derived from an EMBL/GenBank/DDBJ whole genome shotgun (WGS) entry which is preliminary data.</text>
</comment>
<accession>A0A251X1W2</accession>
<reference evidence="2 3" key="1">
    <citation type="submission" date="2016-12" db="EMBL/GenBank/DDBJ databases">
        <title>The draft genome sequence of HSLHS2.</title>
        <authorList>
            <person name="Hu D."/>
            <person name="Wang L."/>
            <person name="Shao Z."/>
        </authorList>
    </citation>
    <scope>NUCLEOTIDE SEQUENCE [LARGE SCALE GENOMIC DNA]</scope>
    <source>
        <strain evidence="2">MCCC 1A06712</strain>
    </source>
</reference>
<sequence length="86" mass="9738">MALPSGKLTFLERSGYRKRRMRDVARVLPIFALLLFNIPLLWPRGDVGVYGTSRAVIFIFVVWALLIVVTAGLLYLIGAKQSEDMR</sequence>
<gene>
    <name evidence="2" type="ORF">BVC71_03585</name>
</gene>
<dbReference type="RefSeq" id="WP_086450235.1">
    <property type="nucleotide sequence ID" value="NZ_MSPP01000001.1"/>
</dbReference>
<dbReference type="OrthoDB" id="7871801at2"/>
<proteinExistence type="predicted"/>
<dbReference type="EMBL" id="MSPP01000001">
    <property type="protein sequence ID" value="OUD10586.1"/>
    <property type="molecule type" value="Genomic_DNA"/>
</dbReference>
<organism evidence="2 3">
    <name type="scientific">Marivivens niveibacter</name>
    <dbReference type="NCBI Taxonomy" id="1930667"/>
    <lineage>
        <taxon>Bacteria</taxon>
        <taxon>Pseudomonadati</taxon>
        <taxon>Pseudomonadota</taxon>
        <taxon>Alphaproteobacteria</taxon>
        <taxon>Rhodobacterales</taxon>
        <taxon>Paracoccaceae</taxon>
        <taxon>Marivivens group</taxon>
        <taxon>Marivivens</taxon>
    </lineage>
</organism>
<keyword evidence="1" id="KW-1133">Transmembrane helix</keyword>
<evidence type="ECO:0000313" key="3">
    <source>
        <dbReference type="Proteomes" id="UP000194664"/>
    </source>
</evidence>
<evidence type="ECO:0000313" key="2">
    <source>
        <dbReference type="EMBL" id="OUD10586.1"/>
    </source>
</evidence>
<keyword evidence="1" id="KW-0812">Transmembrane</keyword>
<evidence type="ECO:0000256" key="1">
    <source>
        <dbReference type="SAM" id="Phobius"/>
    </source>
</evidence>
<name>A0A251X1W2_9RHOB</name>
<feature type="transmembrane region" description="Helical" evidence="1">
    <location>
        <begin position="24"/>
        <end position="43"/>
    </location>
</feature>
<dbReference type="AlphaFoldDB" id="A0A251X1W2"/>
<keyword evidence="1" id="KW-0472">Membrane</keyword>
<feature type="transmembrane region" description="Helical" evidence="1">
    <location>
        <begin position="55"/>
        <end position="77"/>
    </location>
</feature>
<keyword evidence="3" id="KW-1185">Reference proteome</keyword>
<dbReference type="Proteomes" id="UP000194664">
    <property type="component" value="Unassembled WGS sequence"/>
</dbReference>